<dbReference type="STRING" id="27835.A0A0N4XEF1"/>
<dbReference type="PANTHER" id="PTHR45908:SF5">
    <property type="entry name" value="FUNGAL LIPASE-LIKE DOMAIN-CONTAINING PROTEIN"/>
    <property type="match status" value="1"/>
</dbReference>
<organism evidence="5">
    <name type="scientific">Nippostrongylus brasiliensis</name>
    <name type="common">Rat hookworm</name>
    <dbReference type="NCBI Taxonomy" id="27835"/>
    <lineage>
        <taxon>Eukaryota</taxon>
        <taxon>Metazoa</taxon>
        <taxon>Ecdysozoa</taxon>
        <taxon>Nematoda</taxon>
        <taxon>Chromadorea</taxon>
        <taxon>Rhabditida</taxon>
        <taxon>Rhabditina</taxon>
        <taxon>Rhabditomorpha</taxon>
        <taxon>Strongyloidea</taxon>
        <taxon>Heligmosomidae</taxon>
        <taxon>Nippostrongylus</taxon>
    </lineage>
</organism>
<dbReference type="AlphaFoldDB" id="A0A0N4XEF1"/>
<reference evidence="3 4" key="2">
    <citation type="submission" date="2018-11" db="EMBL/GenBank/DDBJ databases">
        <authorList>
            <consortium name="Pathogen Informatics"/>
        </authorList>
    </citation>
    <scope>NUCLEOTIDE SEQUENCE [LARGE SCALE GENOMIC DNA]</scope>
</reference>
<gene>
    <name evidence="3" type="ORF">NBR_LOCUS904</name>
</gene>
<keyword evidence="4" id="KW-1185">Reference proteome</keyword>
<dbReference type="SUPFAM" id="SSF53474">
    <property type="entry name" value="alpha/beta-Hydrolases"/>
    <property type="match status" value="1"/>
</dbReference>
<dbReference type="Proteomes" id="UP000271162">
    <property type="component" value="Unassembled WGS sequence"/>
</dbReference>
<accession>A0A0N4XEF1</accession>
<evidence type="ECO:0000256" key="1">
    <source>
        <dbReference type="SAM" id="MobiDB-lite"/>
    </source>
</evidence>
<evidence type="ECO:0000313" key="4">
    <source>
        <dbReference type="Proteomes" id="UP000271162"/>
    </source>
</evidence>
<proteinExistence type="predicted"/>
<dbReference type="InterPro" id="IPR029058">
    <property type="entry name" value="AB_hydrolase_fold"/>
</dbReference>
<evidence type="ECO:0000313" key="5">
    <source>
        <dbReference type="WBParaSite" id="NBR_0000090301-mRNA-1"/>
    </source>
</evidence>
<name>A0A0N4XEF1_NIPBR</name>
<dbReference type="CDD" id="cd00519">
    <property type="entry name" value="Lipase_3"/>
    <property type="match status" value="1"/>
</dbReference>
<dbReference type="PANTHER" id="PTHR45908">
    <property type="entry name" value="PROTEIN CBG11750-RELATED"/>
    <property type="match status" value="1"/>
</dbReference>
<dbReference type="GO" id="GO:0006629">
    <property type="term" value="P:lipid metabolic process"/>
    <property type="evidence" value="ECO:0007669"/>
    <property type="project" value="InterPro"/>
</dbReference>
<dbReference type="Gene3D" id="3.40.50.1820">
    <property type="entry name" value="alpha/beta hydrolase"/>
    <property type="match status" value="1"/>
</dbReference>
<feature type="region of interest" description="Disordered" evidence="1">
    <location>
        <begin position="176"/>
        <end position="200"/>
    </location>
</feature>
<evidence type="ECO:0000259" key="2">
    <source>
        <dbReference type="Pfam" id="PF01764"/>
    </source>
</evidence>
<feature type="compositionally biased region" description="Acidic residues" evidence="1">
    <location>
        <begin position="184"/>
        <end position="200"/>
    </location>
</feature>
<evidence type="ECO:0000313" key="3">
    <source>
        <dbReference type="EMBL" id="VDL64012.1"/>
    </source>
</evidence>
<protein>
    <submittedName>
        <fullName evidence="5">Lipase_3 domain-containing protein</fullName>
    </submittedName>
</protein>
<dbReference type="EMBL" id="UYSL01000542">
    <property type="protein sequence ID" value="VDL64012.1"/>
    <property type="molecule type" value="Genomic_DNA"/>
</dbReference>
<dbReference type="Pfam" id="PF01764">
    <property type="entry name" value="Lipase_3"/>
    <property type="match status" value="1"/>
</dbReference>
<feature type="domain" description="Fungal lipase-type" evidence="2">
    <location>
        <begin position="3"/>
        <end position="95"/>
    </location>
</feature>
<dbReference type="WBParaSite" id="NBR_0000090301-mRNA-1">
    <property type="protein sequence ID" value="NBR_0000090301-mRNA-1"/>
    <property type="gene ID" value="NBR_0000090301"/>
</dbReference>
<sequence>MQKQFEEFGKVNSFFLEAHRALWPQIEQVLKNDAFKDYGVVFTGHSLGGAIAAMSAVKAVKLGLLSTEQVTIYTYGEPRVGDYTFAKNFDELVRNRYPEGMAPGSAKMECVGEPRGEDEKCSNSEDLMQNAEYMYHDHLFYFSKQIRQRFGVASIADVLRESVSTWYGHVLGATYGKSGTHANDDDEEEEDDDEEEEEEE</sequence>
<dbReference type="InterPro" id="IPR002921">
    <property type="entry name" value="Fungal_lipase-type"/>
</dbReference>
<reference evidence="5" key="1">
    <citation type="submission" date="2017-02" db="UniProtKB">
        <authorList>
            <consortium name="WormBaseParasite"/>
        </authorList>
    </citation>
    <scope>IDENTIFICATION</scope>
</reference>